<dbReference type="Pfam" id="PF14559">
    <property type="entry name" value="TPR_19"/>
    <property type="match status" value="1"/>
</dbReference>
<organism evidence="5 6">
    <name type="scientific">candidate division WOR_3 bacterium SM23_60</name>
    <dbReference type="NCBI Taxonomy" id="1703780"/>
    <lineage>
        <taxon>Bacteria</taxon>
        <taxon>Bacteria division WOR-3</taxon>
    </lineage>
</organism>
<dbReference type="InterPro" id="IPR019734">
    <property type="entry name" value="TPR_rpt"/>
</dbReference>
<feature type="repeat" description="TPR" evidence="3">
    <location>
        <begin position="229"/>
        <end position="262"/>
    </location>
</feature>
<dbReference type="Gene3D" id="2.60.40.4070">
    <property type="match status" value="1"/>
</dbReference>
<dbReference type="PROSITE" id="PS50005">
    <property type="entry name" value="TPR"/>
    <property type="match status" value="2"/>
</dbReference>
<dbReference type="AlphaFoldDB" id="A0A0S8G7E0"/>
<keyword evidence="1" id="KW-0677">Repeat</keyword>
<evidence type="ECO:0000256" key="2">
    <source>
        <dbReference type="ARBA" id="ARBA00022803"/>
    </source>
</evidence>
<comment type="caution">
    <text evidence="5">The sequence shown here is derived from an EMBL/GenBank/DDBJ whole genome shotgun (WGS) entry which is preliminary data.</text>
</comment>
<keyword evidence="4" id="KW-0732">Signal</keyword>
<reference evidence="5 6" key="1">
    <citation type="journal article" date="2015" name="Microbiome">
        <title>Genomic resolution of linkages in carbon, nitrogen, and sulfur cycling among widespread estuary sediment bacteria.</title>
        <authorList>
            <person name="Baker B.J."/>
            <person name="Lazar C.S."/>
            <person name="Teske A.P."/>
            <person name="Dick G.J."/>
        </authorList>
    </citation>
    <scope>NUCLEOTIDE SEQUENCE [LARGE SCALE GENOMIC DNA]</scope>
    <source>
        <strain evidence="5">SM23_60</strain>
    </source>
</reference>
<evidence type="ECO:0000256" key="3">
    <source>
        <dbReference type="PROSITE-ProRule" id="PRU00339"/>
    </source>
</evidence>
<name>A0A0S8G7E0_UNCW3</name>
<feature type="signal peptide" evidence="4">
    <location>
        <begin position="1"/>
        <end position="20"/>
    </location>
</feature>
<evidence type="ECO:0000256" key="4">
    <source>
        <dbReference type="SAM" id="SignalP"/>
    </source>
</evidence>
<dbReference type="InterPro" id="IPR051685">
    <property type="entry name" value="Ycf3/AcsC/BcsC/TPR_MFPF"/>
</dbReference>
<feature type="repeat" description="TPR" evidence="3">
    <location>
        <begin position="149"/>
        <end position="182"/>
    </location>
</feature>
<dbReference type="SUPFAM" id="SSF48452">
    <property type="entry name" value="TPR-like"/>
    <property type="match status" value="1"/>
</dbReference>
<evidence type="ECO:0000256" key="1">
    <source>
        <dbReference type="ARBA" id="ARBA00022737"/>
    </source>
</evidence>
<accession>A0A0S8G7E0</accession>
<dbReference type="Pfam" id="PF13174">
    <property type="entry name" value="TPR_6"/>
    <property type="match status" value="1"/>
</dbReference>
<evidence type="ECO:0000313" key="5">
    <source>
        <dbReference type="EMBL" id="KPK67788.1"/>
    </source>
</evidence>
<gene>
    <name evidence="5" type="ORF">AMJ87_12850</name>
</gene>
<dbReference type="Pfam" id="PF10029">
    <property type="entry name" value="DUF2271"/>
    <property type="match status" value="1"/>
</dbReference>
<dbReference type="PANTHER" id="PTHR44943:SF4">
    <property type="entry name" value="TPR REPEAT-CONTAINING PROTEIN MJ0798"/>
    <property type="match status" value="1"/>
</dbReference>
<protein>
    <submittedName>
        <fullName evidence="5">Uncharacterized protein</fullName>
    </submittedName>
</protein>
<evidence type="ECO:0000313" key="6">
    <source>
        <dbReference type="Proteomes" id="UP000051096"/>
    </source>
</evidence>
<dbReference type="EMBL" id="LJUO01000200">
    <property type="protein sequence ID" value="KPK67788.1"/>
    <property type="molecule type" value="Genomic_DNA"/>
</dbReference>
<dbReference type="InterPro" id="IPR011990">
    <property type="entry name" value="TPR-like_helical_dom_sf"/>
</dbReference>
<dbReference type="Gene3D" id="1.25.40.10">
    <property type="entry name" value="Tetratricopeptide repeat domain"/>
    <property type="match status" value="3"/>
</dbReference>
<dbReference type="PANTHER" id="PTHR44943">
    <property type="entry name" value="CELLULOSE SYNTHASE OPERON PROTEIN C"/>
    <property type="match status" value="1"/>
</dbReference>
<dbReference type="InterPro" id="IPR014469">
    <property type="entry name" value="DUF2271"/>
</dbReference>
<feature type="chain" id="PRO_5006646728" evidence="4">
    <location>
        <begin position="21"/>
        <end position="549"/>
    </location>
</feature>
<proteinExistence type="predicted"/>
<keyword evidence="2 3" id="KW-0802">TPR repeat</keyword>
<dbReference type="Proteomes" id="UP000051096">
    <property type="component" value="Unassembled WGS sequence"/>
</dbReference>
<dbReference type="SMART" id="SM00028">
    <property type="entry name" value="TPR"/>
    <property type="match status" value="3"/>
</dbReference>
<sequence>MKKLLFCFTIVMLVVGFAYAKTVEEYINEAANFQQQDRIDKAIETMEQAVEEHQESSAAYFHLGNYIGLLAQRAPDYGEVFFGFEHAFRMWDKALELDPYNFEARFTRGAYGVNMPAFVGRLEQAIGDLEMMIDLIKQSPDPEAQAQLTSAYYYVGQGYQKQGEWDKALEAYGTITAAAPMTDLGQNAQENIDEILAFKEWQAEQEETKKVTPEITVLEGQVQKNPKNAGVMIALAQAYVDAERYEDAEQVLKRSIQIDATNVEAYKLLALALGEKAETGYDPRISMDTDYLTNLAFETVAFFDRAVEIAPDDLELRLYRGAMGVQMPFFVGRLEQSIADLEMVVESDAPDSLKAEALYHLGAAHQKMAMTYWIEVVSNYPETDAMEYVFDELQPPVEHIDLAQYKRPFMIVDFVLGFKDELAPQTAVWVETADGVFVKTIYVSGFSGYAKGKQVNLPMWAKASTVQDVDGVTAASIDLGHHIYVWDMKDISGKQVKKGDHIVKVEVSFWPSMQYQRVEVPVNLGKKDERVVVEEGNLIPYVEVKYIGS</sequence>